<evidence type="ECO:0000313" key="3">
    <source>
        <dbReference type="Proteomes" id="UP000034329"/>
    </source>
</evidence>
<keyword evidence="1" id="KW-0472">Membrane</keyword>
<dbReference type="AlphaFoldDB" id="A0A0G1MPE8"/>
<dbReference type="EMBL" id="LCLA01000024">
    <property type="protein sequence ID" value="KKU09987.1"/>
    <property type="molecule type" value="Genomic_DNA"/>
</dbReference>
<keyword evidence="1" id="KW-0812">Transmembrane</keyword>
<dbReference type="Proteomes" id="UP000034329">
    <property type="component" value="Unassembled WGS sequence"/>
</dbReference>
<name>A0A0G1MPE8_9BACT</name>
<protein>
    <submittedName>
        <fullName evidence="2">Uncharacterized protein</fullName>
    </submittedName>
</protein>
<sequence>MIDFVSFGLGVITGICVEWILGKLLDALLERKREKNKKGE</sequence>
<gene>
    <name evidence="2" type="ORF">UX13_C0024G0009</name>
</gene>
<accession>A0A0G1MPE8</accession>
<feature type="transmembrane region" description="Helical" evidence="1">
    <location>
        <begin position="6"/>
        <end position="29"/>
    </location>
</feature>
<evidence type="ECO:0000313" key="2">
    <source>
        <dbReference type="EMBL" id="KKU09987.1"/>
    </source>
</evidence>
<reference evidence="2 3" key="1">
    <citation type="journal article" date="2015" name="Nature">
        <title>rRNA introns, odd ribosomes, and small enigmatic genomes across a large radiation of phyla.</title>
        <authorList>
            <person name="Brown C.T."/>
            <person name="Hug L.A."/>
            <person name="Thomas B.C."/>
            <person name="Sharon I."/>
            <person name="Castelle C.J."/>
            <person name="Singh A."/>
            <person name="Wilkins M.J."/>
            <person name="Williams K.H."/>
            <person name="Banfield J.F."/>
        </authorList>
    </citation>
    <scope>NUCLEOTIDE SEQUENCE [LARGE SCALE GENOMIC DNA]</scope>
</reference>
<organism evidence="2 3">
    <name type="scientific">Candidatus Woesebacteria bacterium GW2011_GWB1_45_5</name>
    <dbReference type="NCBI Taxonomy" id="1618581"/>
    <lineage>
        <taxon>Bacteria</taxon>
        <taxon>Candidatus Woeseibacteriota</taxon>
    </lineage>
</organism>
<comment type="caution">
    <text evidence="2">The sequence shown here is derived from an EMBL/GenBank/DDBJ whole genome shotgun (WGS) entry which is preliminary data.</text>
</comment>
<evidence type="ECO:0000256" key="1">
    <source>
        <dbReference type="SAM" id="Phobius"/>
    </source>
</evidence>
<keyword evidence="1" id="KW-1133">Transmembrane helix</keyword>
<proteinExistence type="predicted"/>